<dbReference type="Proteomes" id="UP000325577">
    <property type="component" value="Linkage Group LG21"/>
</dbReference>
<evidence type="ECO:0000256" key="1">
    <source>
        <dbReference type="ARBA" id="ARBA00022857"/>
    </source>
</evidence>
<protein>
    <recommendedName>
        <fullName evidence="3">NAD-dependent epimerase/dehydratase domain-containing protein</fullName>
    </recommendedName>
</protein>
<dbReference type="CDD" id="cd08958">
    <property type="entry name" value="FR_SDR_e"/>
    <property type="match status" value="1"/>
</dbReference>
<feature type="domain" description="NAD-dependent epimerase/dehydratase" evidence="3">
    <location>
        <begin position="10"/>
        <end position="263"/>
    </location>
</feature>
<evidence type="ECO:0000313" key="5">
    <source>
        <dbReference type="Proteomes" id="UP000325577"/>
    </source>
</evidence>
<proteinExistence type="predicted"/>
<keyword evidence="5" id="KW-1185">Reference proteome</keyword>
<dbReference type="InterPro" id="IPR036291">
    <property type="entry name" value="NAD(P)-bd_dom_sf"/>
</dbReference>
<dbReference type="EMBL" id="CM018045">
    <property type="protein sequence ID" value="KAA8528254.1"/>
    <property type="molecule type" value="Genomic_DNA"/>
</dbReference>
<evidence type="ECO:0000259" key="3">
    <source>
        <dbReference type="Pfam" id="PF01370"/>
    </source>
</evidence>
<organism evidence="4 5">
    <name type="scientific">Nyssa sinensis</name>
    <dbReference type="NCBI Taxonomy" id="561372"/>
    <lineage>
        <taxon>Eukaryota</taxon>
        <taxon>Viridiplantae</taxon>
        <taxon>Streptophyta</taxon>
        <taxon>Embryophyta</taxon>
        <taxon>Tracheophyta</taxon>
        <taxon>Spermatophyta</taxon>
        <taxon>Magnoliopsida</taxon>
        <taxon>eudicotyledons</taxon>
        <taxon>Gunneridae</taxon>
        <taxon>Pentapetalae</taxon>
        <taxon>asterids</taxon>
        <taxon>Cornales</taxon>
        <taxon>Nyssaceae</taxon>
        <taxon>Nyssa</taxon>
    </lineage>
</organism>
<dbReference type="OrthoDB" id="2735536at2759"/>
<reference evidence="4 5" key="1">
    <citation type="submission" date="2019-09" db="EMBL/GenBank/DDBJ databases">
        <title>A chromosome-level genome assembly of the Chinese tupelo Nyssa sinensis.</title>
        <authorList>
            <person name="Yang X."/>
            <person name="Kang M."/>
            <person name="Yang Y."/>
            <person name="Xiong H."/>
            <person name="Wang M."/>
            <person name="Zhang Z."/>
            <person name="Wang Z."/>
            <person name="Wu H."/>
            <person name="Ma T."/>
            <person name="Liu J."/>
            <person name="Xi Z."/>
        </authorList>
    </citation>
    <scope>NUCLEOTIDE SEQUENCE [LARGE SCALE GENOMIC DNA]</scope>
    <source>
        <strain evidence="4">J267</strain>
        <tissue evidence="4">Leaf</tissue>
    </source>
</reference>
<gene>
    <name evidence="4" type="ORF">F0562_035495</name>
</gene>
<dbReference type="SUPFAM" id="SSF51735">
    <property type="entry name" value="NAD(P)-binding Rossmann-fold domains"/>
    <property type="match status" value="1"/>
</dbReference>
<keyword evidence="2" id="KW-0560">Oxidoreductase</keyword>
<evidence type="ECO:0000256" key="2">
    <source>
        <dbReference type="ARBA" id="ARBA00023002"/>
    </source>
</evidence>
<name>A0A5J5ADE3_9ASTE</name>
<dbReference type="FunFam" id="3.40.50.720:FF:000645">
    <property type="entry name" value="Anthocyanidin reductase ((2S)-flavan-3-ol-forming)"/>
    <property type="match status" value="1"/>
</dbReference>
<evidence type="ECO:0000313" key="4">
    <source>
        <dbReference type="EMBL" id="KAA8528254.1"/>
    </source>
</evidence>
<dbReference type="AlphaFoldDB" id="A0A5J5ADE3"/>
<dbReference type="GO" id="GO:0016616">
    <property type="term" value="F:oxidoreductase activity, acting on the CH-OH group of donors, NAD or NADP as acceptor"/>
    <property type="evidence" value="ECO:0007669"/>
    <property type="project" value="TreeGrafter"/>
</dbReference>
<dbReference type="PANTHER" id="PTHR10366">
    <property type="entry name" value="NAD DEPENDENT EPIMERASE/DEHYDRATASE"/>
    <property type="match status" value="1"/>
</dbReference>
<dbReference type="Gene3D" id="3.40.50.720">
    <property type="entry name" value="NAD(P)-binding Rossmann-like Domain"/>
    <property type="match status" value="1"/>
</dbReference>
<dbReference type="PANTHER" id="PTHR10366:SF809">
    <property type="entry name" value="ANTHOCYANIDIN REDUCTASE"/>
    <property type="match status" value="1"/>
</dbReference>
<dbReference type="Pfam" id="PF01370">
    <property type="entry name" value="Epimerase"/>
    <property type="match status" value="1"/>
</dbReference>
<sequence length="347" mass="38249">MEISNSYSKVCVTGASGYIASWLVKKLLEKGHTVHATLRNLDDTSKAGLLKSLPNADTKLVLFQADIYKPHEFERAIKGCQFVFHVATPMQHNIQSSQYESTVEAAIAALRSIADSCINSQTVKRLIFTASVTSSSPLQDNGIGYKSSLDESCWTPLNHSSTIADDYMGYYTKSKTLAEKEVLSYNEIENGKLEVVSLTCGLVAGETLLPYLPASVDVAISQLTGNLASYEGLRFLQELLGSIPLVHIDDVCEAHIFCMEQPSLRGRFLCAAIDPTIRDMANYYQENYPQLKVSKELMGGADRGSRCDSTKLMKVGFEYKYDMKKILDDSVEGARRLGVAALSHRAQ</sequence>
<dbReference type="InterPro" id="IPR001509">
    <property type="entry name" value="Epimerase_deHydtase"/>
</dbReference>
<dbReference type="InterPro" id="IPR050425">
    <property type="entry name" value="NAD(P)_dehydrat-like"/>
</dbReference>
<accession>A0A5J5ADE3</accession>
<keyword evidence="1" id="KW-0521">NADP</keyword>